<organism evidence="6 7">
    <name type="scientific">Gemmatimonas phototrophica</name>
    <dbReference type="NCBI Taxonomy" id="1379270"/>
    <lineage>
        <taxon>Bacteria</taxon>
        <taxon>Pseudomonadati</taxon>
        <taxon>Gemmatimonadota</taxon>
        <taxon>Gemmatimonadia</taxon>
        <taxon>Gemmatimonadales</taxon>
        <taxon>Gemmatimonadaceae</taxon>
        <taxon>Gemmatimonas</taxon>
    </lineage>
</organism>
<dbReference type="PANTHER" id="PTHR30435">
    <property type="entry name" value="FLAGELLAR PROTEIN"/>
    <property type="match status" value="1"/>
</dbReference>
<name>A0A143BN13_9BACT</name>
<dbReference type="GO" id="GO:0071978">
    <property type="term" value="P:bacterial-type flagellum-dependent swarming motility"/>
    <property type="evidence" value="ECO:0007669"/>
    <property type="project" value="TreeGrafter"/>
</dbReference>
<evidence type="ECO:0000259" key="4">
    <source>
        <dbReference type="Pfam" id="PF00460"/>
    </source>
</evidence>
<dbReference type="STRING" id="1379270.GEMMAAP_02385"/>
<comment type="similarity">
    <text evidence="2">Belongs to the flagella basal body rod proteins family.</text>
</comment>
<dbReference type="InterPro" id="IPR001444">
    <property type="entry name" value="Flag_bb_rod_N"/>
</dbReference>
<feature type="domain" description="Flagellar basal-body/hook protein C-terminal" evidence="5">
    <location>
        <begin position="145"/>
        <end position="188"/>
    </location>
</feature>
<dbReference type="Pfam" id="PF00460">
    <property type="entry name" value="Flg_bb_rod"/>
    <property type="match status" value="1"/>
</dbReference>
<evidence type="ECO:0000256" key="1">
    <source>
        <dbReference type="ARBA" id="ARBA00004117"/>
    </source>
</evidence>
<reference evidence="6 7" key="1">
    <citation type="journal article" date="2014" name="Proc. Natl. Acad. Sci. U.S.A.">
        <title>Functional type 2 photosynthetic reaction centers found in the rare bacterial phylum Gemmatimonadetes.</title>
        <authorList>
            <person name="Zeng Y."/>
            <person name="Feng F."/>
            <person name="Medova H."/>
            <person name="Dean J."/>
            <person name="Koblizek M."/>
        </authorList>
    </citation>
    <scope>NUCLEOTIDE SEQUENCE [LARGE SCALE GENOMIC DNA]</scope>
    <source>
        <strain evidence="6 7">AP64</strain>
    </source>
</reference>
<dbReference type="EMBL" id="CP011454">
    <property type="protein sequence ID" value="AMW06489.1"/>
    <property type="molecule type" value="Genomic_DNA"/>
</dbReference>
<gene>
    <name evidence="6" type="ORF">GEMMAAP_02385</name>
</gene>
<dbReference type="KEGG" id="gph:GEMMAAP_02385"/>
<keyword evidence="7" id="KW-1185">Reference proteome</keyword>
<dbReference type="Pfam" id="PF06429">
    <property type="entry name" value="Flg_bbr_C"/>
    <property type="match status" value="1"/>
</dbReference>
<accession>A0A143BN13</accession>
<sequence length="189" mass="19642">MVRPMFKSMGIAASGIAAQRQRMEVIAQNIANADVTRGADGQPYKRREVILEAASSQTAVYNPGNPAAQAMGSSSASNGVFGSPAFDAPAMEDGPKAIEVPVLSAQGGVGGPIGGEFGVRVAGIAEDQGAGRLVYEPGHPDANEAGYVRYPDVDTTQELVKLMDAKRIYEANAAVFTTAKSMLRAALDI</sequence>
<dbReference type="GO" id="GO:0009425">
    <property type="term" value="C:bacterial-type flagellum basal body"/>
    <property type="evidence" value="ECO:0007669"/>
    <property type="project" value="UniProtKB-SubCell"/>
</dbReference>
<evidence type="ECO:0000259" key="5">
    <source>
        <dbReference type="Pfam" id="PF06429"/>
    </source>
</evidence>
<evidence type="ECO:0000256" key="3">
    <source>
        <dbReference type="ARBA" id="ARBA00023143"/>
    </source>
</evidence>
<dbReference type="PANTHER" id="PTHR30435:SF2">
    <property type="entry name" value="FLAGELLAR BASAL-BODY ROD PROTEIN FLGC"/>
    <property type="match status" value="1"/>
</dbReference>
<protein>
    <recommendedName>
        <fullName evidence="8">Flagellar basal-body rod protein FlgC</fullName>
    </recommendedName>
</protein>
<feature type="domain" description="Flagellar basal body rod protein N-terminal" evidence="4">
    <location>
        <begin position="11"/>
        <end position="38"/>
    </location>
</feature>
<evidence type="ECO:0000256" key="2">
    <source>
        <dbReference type="ARBA" id="ARBA00009677"/>
    </source>
</evidence>
<comment type="subcellular location">
    <subcellularLocation>
        <location evidence="1">Bacterial flagellum basal body</location>
    </subcellularLocation>
</comment>
<evidence type="ECO:0000313" key="7">
    <source>
        <dbReference type="Proteomes" id="UP000076404"/>
    </source>
</evidence>
<keyword evidence="3" id="KW-0975">Bacterial flagellum</keyword>
<evidence type="ECO:0008006" key="8">
    <source>
        <dbReference type="Google" id="ProtNLM"/>
    </source>
</evidence>
<proteinExistence type="inferred from homology"/>
<reference evidence="6 7" key="2">
    <citation type="journal article" date="2016" name="Environ. Microbiol. Rep.">
        <title>Metagenomic evidence for the presence of phototrophic Gemmatimonadetes bacteria in diverse environments.</title>
        <authorList>
            <person name="Zeng Y."/>
            <person name="Baumbach J."/>
            <person name="Barbosa E.G."/>
            <person name="Azevedo V."/>
            <person name="Zhang C."/>
            <person name="Koblizek M."/>
        </authorList>
    </citation>
    <scope>NUCLEOTIDE SEQUENCE [LARGE SCALE GENOMIC DNA]</scope>
    <source>
        <strain evidence="6 7">AP64</strain>
    </source>
</reference>
<evidence type="ECO:0000313" key="6">
    <source>
        <dbReference type="EMBL" id="AMW06489.1"/>
    </source>
</evidence>
<dbReference type="Proteomes" id="UP000076404">
    <property type="component" value="Chromosome"/>
</dbReference>
<dbReference type="eggNOG" id="COG1558">
    <property type="taxonomic scope" value="Bacteria"/>
</dbReference>
<dbReference type="AlphaFoldDB" id="A0A143BN13"/>
<dbReference type="InterPro" id="IPR010930">
    <property type="entry name" value="Flg_bb/hook_C_dom"/>
</dbReference>